<dbReference type="RefSeq" id="WP_067957210.1">
    <property type="nucleotide sequence ID" value="NZ_CP015005.1"/>
</dbReference>
<evidence type="ECO:0000313" key="4">
    <source>
        <dbReference type="Proteomes" id="UP000577697"/>
    </source>
</evidence>
<keyword evidence="4" id="KW-1185">Reference proteome</keyword>
<protein>
    <submittedName>
        <fullName evidence="1">Uncharacterized protein</fullName>
    </submittedName>
</protein>
<dbReference type="KEGG" id="aak:AA2016_1564"/>
<sequence length="97" mass="10938">MTARRAHIIATRRSIEDEIERLIAMLDAFEPEPDLEPYLGWTAGEAANEEYLPEGLADLEEQHDLEMNDYDGETCQWALSQDVPQSGPKWHGLPVGS</sequence>
<reference evidence="1 3" key="1">
    <citation type="submission" date="2016-03" db="EMBL/GenBank/DDBJ databases">
        <title>Complete genome of Aminobacter aminovorans KCTC 2477.</title>
        <authorList>
            <person name="Kim K.M."/>
        </authorList>
    </citation>
    <scope>NUCLEOTIDE SEQUENCE [LARGE SCALE GENOMIC DNA]</scope>
    <source>
        <strain evidence="1 3">KCTC 2477</strain>
    </source>
</reference>
<gene>
    <name evidence="1" type="ORF">AA2016_1564</name>
    <name evidence="2" type="ORF">FHS67_002894</name>
</gene>
<accession>A0AAC8YM19</accession>
<evidence type="ECO:0000313" key="1">
    <source>
        <dbReference type="EMBL" id="AMS40496.1"/>
    </source>
</evidence>
<reference evidence="2 4" key="2">
    <citation type="submission" date="2020-08" db="EMBL/GenBank/DDBJ databases">
        <title>Genomic Encyclopedia of Type Strains, Phase IV (KMG-IV): sequencing the most valuable type-strain genomes for metagenomic binning, comparative biology and taxonomic classification.</title>
        <authorList>
            <person name="Goeker M."/>
        </authorList>
    </citation>
    <scope>NUCLEOTIDE SEQUENCE [LARGE SCALE GENOMIC DNA]</scope>
    <source>
        <strain evidence="2 4">DSM 10368</strain>
    </source>
</reference>
<dbReference type="EMBL" id="CP015005">
    <property type="protein sequence ID" value="AMS40496.1"/>
    <property type="molecule type" value="Genomic_DNA"/>
</dbReference>
<evidence type="ECO:0000313" key="2">
    <source>
        <dbReference type="EMBL" id="MBB3706572.1"/>
    </source>
</evidence>
<evidence type="ECO:0000313" key="3">
    <source>
        <dbReference type="Proteomes" id="UP000075755"/>
    </source>
</evidence>
<dbReference type="Proteomes" id="UP000075755">
    <property type="component" value="Chromosome"/>
</dbReference>
<proteinExistence type="predicted"/>
<dbReference type="EMBL" id="JACICB010000009">
    <property type="protein sequence ID" value="MBB3706572.1"/>
    <property type="molecule type" value="Genomic_DNA"/>
</dbReference>
<organism evidence="1 3">
    <name type="scientific">Aminobacter aminovorans</name>
    <name type="common">Chelatobacter heintzii</name>
    <dbReference type="NCBI Taxonomy" id="83263"/>
    <lineage>
        <taxon>Bacteria</taxon>
        <taxon>Pseudomonadati</taxon>
        <taxon>Pseudomonadota</taxon>
        <taxon>Alphaproteobacteria</taxon>
        <taxon>Hyphomicrobiales</taxon>
        <taxon>Phyllobacteriaceae</taxon>
        <taxon>Aminobacter</taxon>
    </lineage>
</organism>
<name>A0AAC8YM19_AMIAI</name>
<dbReference type="AlphaFoldDB" id="A0AAC8YM19"/>
<dbReference type="Proteomes" id="UP000577697">
    <property type="component" value="Unassembled WGS sequence"/>
</dbReference>